<accession>A0A163ZTF1</accession>
<evidence type="ECO:0000313" key="3">
    <source>
        <dbReference type="Proteomes" id="UP000076574"/>
    </source>
</evidence>
<dbReference type="OrthoDB" id="9795329at2"/>
<dbReference type="PANTHER" id="PTHR42673">
    <property type="entry name" value="MALEYLACETOACETATE ISOMERASE"/>
    <property type="match status" value="1"/>
</dbReference>
<gene>
    <name evidence="2" type="ORF">A4A58_25965</name>
</gene>
<dbReference type="GO" id="GO:0006559">
    <property type="term" value="P:L-phenylalanine catabolic process"/>
    <property type="evidence" value="ECO:0007669"/>
    <property type="project" value="TreeGrafter"/>
</dbReference>
<dbReference type="GO" id="GO:0016034">
    <property type="term" value="F:maleylacetoacetate isomerase activity"/>
    <property type="evidence" value="ECO:0007669"/>
    <property type="project" value="TreeGrafter"/>
</dbReference>
<dbReference type="RefSeq" id="WP_068732118.1">
    <property type="nucleotide sequence ID" value="NZ_LVYV01000008.1"/>
</dbReference>
<dbReference type="InterPro" id="IPR004045">
    <property type="entry name" value="Glutathione_S-Trfase_N"/>
</dbReference>
<dbReference type="Proteomes" id="UP000076574">
    <property type="component" value="Unassembled WGS sequence"/>
</dbReference>
<dbReference type="STRING" id="943830.A4A58_25965"/>
<dbReference type="Gene3D" id="1.20.1050.10">
    <property type="match status" value="1"/>
</dbReference>
<dbReference type="PROSITE" id="PS50404">
    <property type="entry name" value="GST_NTER"/>
    <property type="match status" value="1"/>
</dbReference>
<keyword evidence="2" id="KW-0808">Transferase</keyword>
<name>A0A163ZTF1_9BRAD</name>
<reference evidence="2 3" key="1">
    <citation type="submission" date="2016-03" db="EMBL/GenBank/DDBJ databases">
        <title>Microsymbionts genomes from the relict species Vavilovia formosa (Stev.) Fed.</title>
        <authorList>
            <person name="Kopat V."/>
            <person name="Chirak E."/>
            <person name="Kimeklis A."/>
            <person name="Andronov E."/>
        </authorList>
    </citation>
    <scope>NUCLEOTIDE SEQUENCE [LARGE SCALE GENOMIC DNA]</scope>
    <source>
        <strain evidence="2 3">Vaf07</strain>
    </source>
</reference>
<dbReference type="Gene3D" id="3.40.30.10">
    <property type="entry name" value="Glutaredoxin"/>
    <property type="match status" value="1"/>
</dbReference>
<dbReference type="Pfam" id="PF13409">
    <property type="entry name" value="GST_N_2"/>
    <property type="match status" value="1"/>
</dbReference>
<evidence type="ECO:0000313" key="2">
    <source>
        <dbReference type="EMBL" id="KZD23838.1"/>
    </source>
</evidence>
<dbReference type="SUPFAM" id="SSF47616">
    <property type="entry name" value="GST C-terminal domain-like"/>
    <property type="match status" value="1"/>
</dbReference>
<dbReference type="InterPro" id="IPR036249">
    <property type="entry name" value="Thioredoxin-like_sf"/>
</dbReference>
<feature type="domain" description="GST N-terminal" evidence="1">
    <location>
        <begin position="1"/>
        <end position="82"/>
    </location>
</feature>
<organism evidence="2 3">
    <name type="scientific">Tardiphaga robiniae</name>
    <dbReference type="NCBI Taxonomy" id="943830"/>
    <lineage>
        <taxon>Bacteria</taxon>
        <taxon>Pseudomonadati</taxon>
        <taxon>Pseudomonadota</taxon>
        <taxon>Alphaproteobacteria</taxon>
        <taxon>Hyphomicrobiales</taxon>
        <taxon>Nitrobacteraceae</taxon>
        <taxon>Tardiphaga</taxon>
    </lineage>
</organism>
<protein>
    <submittedName>
        <fullName evidence="2">Glutathione S-transferase</fullName>
    </submittedName>
</protein>
<dbReference type="GO" id="GO:0004364">
    <property type="term" value="F:glutathione transferase activity"/>
    <property type="evidence" value="ECO:0007669"/>
    <property type="project" value="TreeGrafter"/>
</dbReference>
<sequence>MELFYAPTSPYVRKVMACAIELGIADRIVKLPSAAHPLKRDARIASFNPLAKVPAAKLVDGTLLFDSRVICEYLDDLGHGSLFPRGPERWQVLTEQALGDGLLDAALLTRYENTCRSDEIRSVEWIDGQMTKIAAALDQMENDVAAFGARITIGSLTIACALGYLDFRFASFDWRSSRPALTDWFATVSERPSLRDTFPAEG</sequence>
<dbReference type="AlphaFoldDB" id="A0A163ZTF1"/>
<dbReference type="InterPro" id="IPR036282">
    <property type="entry name" value="Glutathione-S-Trfase_C_sf"/>
</dbReference>
<dbReference type="CDD" id="cd03205">
    <property type="entry name" value="GST_C_6"/>
    <property type="match status" value="1"/>
</dbReference>
<keyword evidence="3" id="KW-1185">Reference proteome</keyword>
<comment type="caution">
    <text evidence="2">The sequence shown here is derived from an EMBL/GenBank/DDBJ whole genome shotgun (WGS) entry which is preliminary data.</text>
</comment>
<dbReference type="SUPFAM" id="SSF52833">
    <property type="entry name" value="Thioredoxin-like"/>
    <property type="match status" value="1"/>
</dbReference>
<evidence type="ECO:0000259" key="1">
    <source>
        <dbReference type="PROSITE" id="PS50404"/>
    </source>
</evidence>
<dbReference type="GO" id="GO:0006749">
    <property type="term" value="P:glutathione metabolic process"/>
    <property type="evidence" value="ECO:0007669"/>
    <property type="project" value="TreeGrafter"/>
</dbReference>
<dbReference type="Pfam" id="PF13410">
    <property type="entry name" value="GST_C_2"/>
    <property type="match status" value="1"/>
</dbReference>
<dbReference type="EMBL" id="LVYV01000008">
    <property type="protein sequence ID" value="KZD23838.1"/>
    <property type="molecule type" value="Genomic_DNA"/>
</dbReference>
<proteinExistence type="predicted"/>
<dbReference type="PANTHER" id="PTHR42673:SF4">
    <property type="entry name" value="MALEYLACETOACETATE ISOMERASE"/>
    <property type="match status" value="1"/>
</dbReference>